<dbReference type="Gene3D" id="1.20.1250.20">
    <property type="entry name" value="MFS general substrate transporter like domains"/>
    <property type="match status" value="2"/>
</dbReference>
<feature type="transmembrane region" description="Helical" evidence="9">
    <location>
        <begin position="74"/>
        <end position="94"/>
    </location>
</feature>
<gene>
    <name evidence="11" type="ORF">R5A26_01840</name>
</gene>
<feature type="transmembrane region" description="Helical" evidence="9">
    <location>
        <begin position="349"/>
        <end position="368"/>
    </location>
</feature>
<dbReference type="InterPro" id="IPR011701">
    <property type="entry name" value="MFS"/>
</dbReference>
<dbReference type="PANTHER" id="PTHR43528">
    <property type="entry name" value="ALPHA-KETOGLUTARATE PERMEASE"/>
    <property type="match status" value="1"/>
</dbReference>
<feature type="transmembrane region" description="Helical" evidence="9">
    <location>
        <begin position="34"/>
        <end position="54"/>
    </location>
</feature>
<keyword evidence="12" id="KW-1185">Reference proteome</keyword>
<dbReference type="Pfam" id="PF07690">
    <property type="entry name" value="MFS_1"/>
    <property type="match status" value="1"/>
</dbReference>
<feature type="transmembrane region" description="Helical" evidence="9">
    <location>
        <begin position="173"/>
        <end position="193"/>
    </location>
</feature>
<reference evidence="11 12" key="1">
    <citation type="submission" date="2023-10" db="EMBL/GenBank/DDBJ databases">
        <title>Characterization of rhizosphere-enriched actinobacteria from wheat plants lab-grown on chernevaya soil.</title>
        <authorList>
            <person name="Tikhonova E.N."/>
            <person name="Konopkin A."/>
            <person name="Kravchenko I.K."/>
        </authorList>
    </citation>
    <scope>NUCLEOTIDE SEQUENCE [LARGE SCALE GENOMIC DNA]</scope>
    <source>
        <strain evidence="11 12">RR29</strain>
    </source>
</reference>
<evidence type="ECO:0000256" key="7">
    <source>
        <dbReference type="ARBA" id="ARBA00023136"/>
    </source>
</evidence>
<evidence type="ECO:0000256" key="6">
    <source>
        <dbReference type="ARBA" id="ARBA00022989"/>
    </source>
</evidence>
<dbReference type="Proteomes" id="UP001187346">
    <property type="component" value="Unassembled WGS sequence"/>
</dbReference>
<comment type="caution">
    <text evidence="11">The sequence shown here is derived from an EMBL/GenBank/DDBJ whole genome shotgun (WGS) entry which is preliminary data.</text>
</comment>
<dbReference type="PROSITE" id="PS50850">
    <property type="entry name" value="MFS"/>
    <property type="match status" value="1"/>
</dbReference>
<evidence type="ECO:0000313" key="12">
    <source>
        <dbReference type="Proteomes" id="UP001187346"/>
    </source>
</evidence>
<organism evidence="11 12">
    <name type="scientific">Streptomyces prunicolor</name>
    <dbReference type="NCBI Taxonomy" id="67348"/>
    <lineage>
        <taxon>Bacteria</taxon>
        <taxon>Bacillati</taxon>
        <taxon>Actinomycetota</taxon>
        <taxon>Actinomycetes</taxon>
        <taxon>Kitasatosporales</taxon>
        <taxon>Streptomycetaceae</taxon>
        <taxon>Streptomyces</taxon>
    </lineage>
</organism>
<keyword evidence="3" id="KW-1003">Cell membrane</keyword>
<evidence type="ECO:0000259" key="10">
    <source>
        <dbReference type="PROSITE" id="PS50850"/>
    </source>
</evidence>
<evidence type="ECO:0000256" key="8">
    <source>
        <dbReference type="SAM" id="MobiDB-lite"/>
    </source>
</evidence>
<keyword evidence="2" id="KW-0813">Transport</keyword>
<evidence type="ECO:0000256" key="2">
    <source>
        <dbReference type="ARBA" id="ARBA00022448"/>
    </source>
</evidence>
<evidence type="ECO:0000256" key="9">
    <source>
        <dbReference type="SAM" id="Phobius"/>
    </source>
</evidence>
<protein>
    <submittedName>
        <fullName evidence="11">MFS transporter</fullName>
    </submittedName>
</protein>
<evidence type="ECO:0000256" key="3">
    <source>
        <dbReference type="ARBA" id="ARBA00022475"/>
    </source>
</evidence>
<dbReference type="EMBL" id="JAWMAJ010000004">
    <property type="protein sequence ID" value="MDV7214685.1"/>
    <property type="molecule type" value="Genomic_DNA"/>
</dbReference>
<dbReference type="SUPFAM" id="SSF103473">
    <property type="entry name" value="MFS general substrate transporter"/>
    <property type="match status" value="1"/>
</dbReference>
<keyword evidence="7 9" id="KW-0472">Membrane</keyword>
<feature type="transmembrane region" description="Helical" evidence="9">
    <location>
        <begin position="259"/>
        <end position="279"/>
    </location>
</feature>
<feature type="transmembrane region" description="Helical" evidence="9">
    <location>
        <begin position="139"/>
        <end position="161"/>
    </location>
</feature>
<sequence length="444" mass="46818">MTAPSPQPTQPIQSAQSTHPDDTSGPSRPTARRAIAVASIGNALEFFDLALYALMASYIGRTFFPGGNPGVQLVQAYAVFGVTYLIRPLGGLLLGAYADRNGRKKALVLSIRLMVLGTLLLAVMPGYSTLGIASTLGIVFARLIQGFAAGGEFGAATSFLVEQDERRKSFLGSFQFASQGLSTLMAAGFAAVLTAVLSDAQMTSWGWRVPFAFGLLIGPVGYFVRRYMDESPALATELESDAPKPSPIVSVFRHHWSGLLIAGGALIVSTALNFMLQYLPTYGIGQLGLDASLSFAALFIAGAVLTFVTPLVGLLGDRHGRLRIMIPAAVLIGVSVVPLFLWLNASPSFLTFAVCTTVLALLKAVYFGTLPSVMADIFPARARATGLSFSYNTTVALFGGFTPTIAAALIEATGSPVAPGYYLLFTAVLSTAALTTALRTHRIQ</sequence>
<evidence type="ECO:0000256" key="5">
    <source>
        <dbReference type="ARBA" id="ARBA00022847"/>
    </source>
</evidence>
<feature type="transmembrane region" description="Helical" evidence="9">
    <location>
        <begin position="205"/>
        <end position="224"/>
    </location>
</feature>
<keyword evidence="4 9" id="KW-0812">Transmembrane</keyword>
<keyword evidence="5" id="KW-0769">Symport</keyword>
<dbReference type="InterPro" id="IPR051084">
    <property type="entry name" value="H+-coupled_symporters"/>
</dbReference>
<keyword evidence="6 9" id="KW-1133">Transmembrane helix</keyword>
<evidence type="ECO:0000313" key="11">
    <source>
        <dbReference type="EMBL" id="MDV7214685.1"/>
    </source>
</evidence>
<dbReference type="PANTHER" id="PTHR43528:SF8">
    <property type="entry name" value="BLR0239 PROTEIN"/>
    <property type="match status" value="1"/>
</dbReference>
<proteinExistence type="predicted"/>
<feature type="domain" description="Major facilitator superfamily (MFS) profile" evidence="10">
    <location>
        <begin position="34"/>
        <end position="444"/>
    </location>
</feature>
<evidence type="ECO:0000256" key="4">
    <source>
        <dbReference type="ARBA" id="ARBA00022692"/>
    </source>
</evidence>
<feature type="transmembrane region" description="Helical" evidence="9">
    <location>
        <begin position="389"/>
        <end position="409"/>
    </location>
</feature>
<name>A0ABU4F5X7_9ACTN</name>
<feature type="transmembrane region" description="Helical" evidence="9">
    <location>
        <begin position="421"/>
        <end position="438"/>
    </location>
</feature>
<evidence type="ECO:0000256" key="1">
    <source>
        <dbReference type="ARBA" id="ARBA00004651"/>
    </source>
</evidence>
<dbReference type="RefSeq" id="WP_317769797.1">
    <property type="nucleotide sequence ID" value="NZ_JAWMAJ010000004.1"/>
</dbReference>
<feature type="transmembrane region" description="Helical" evidence="9">
    <location>
        <begin position="324"/>
        <end position="343"/>
    </location>
</feature>
<accession>A0ABU4F5X7</accession>
<feature type="region of interest" description="Disordered" evidence="8">
    <location>
        <begin position="1"/>
        <end position="29"/>
    </location>
</feature>
<comment type="subcellular location">
    <subcellularLocation>
        <location evidence="1">Cell membrane</location>
        <topology evidence="1">Multi-pass membrane protein</topology>
    </subcellularLocation>
</comment>
<feature type="transmembrane region" description="Helical" evidence="9">
    <location>
        <begin position="106"/>
        <end position="127"/>
    </location>
</feature>
<dbReference type="InterPro" id="IPR020846">
    <property type="entry name" value="MFS_dom"/>
</dbReference>
<dbReference type="InterPro" id="IPR036259">
    <property type="entry name" value="MFS_trans_sf"/>
</dbReference>
<feature type="transmembrane region" description="Helical" evidence="9">
    <location>
        <begin position="291"/>
        <end position="312"/>
    </location>
</feature>